<evidence type="ECO:0000256" key="3">
    <source>
        <dbReference type="ARBA" id="ARBA00022679"/>
    </source>
</evidence>
<dbReference type="GO" id="GO:0004674">
    <property type="term" value="F:protein serine/threonine kinase activity"/>
    <property type="evidence" value="ECO:0007669"/>
    <property type="project" value="UniProtKB-KW"/>
</dbReference>
<gene>
    <name evidence="11" type="ORF">FGL98_03155</name>
</gene>
<dbReference type="GO" id="GO:0005524">
    <property type="term" value="F:ATP binding"/>
    <property type="evidence" value="ECO:0007669"/>
    <property type="project" value="UniProtKB-KW"/>
</dbReference>
<keyword evidence="4" id="KW-0547">Nucleotide-binding</keyword>
<dbReference type="SUPFAM" id="SSF56112">
    <property type="entry name" value="Protein kinase-like (PK-like)"/>
    <property type="match status" value="1"/>
</dbReference>
<dbReference type="Gene3D" id="1.10.510.10">
    <property type="entry name" value="Transferase(Phosphotransferase) domain 1"/>
    <property type="match status" value="1"/>
</dbReference>
<dbReference type="InterPro" id="IPR000719">
    <property type="entry name" value="Prot_kinase_dom"/>
</dbReference>
<dbReference type="PROSITE" id="PS50011">
    <property type="entry name" value="PROTEIN_KINASE_DOM"/>
    <property type="match status" value="1"/>
</dbReference>
<evidence type="ECO:0000256" key="6">
    <source>
        <dbReference type="ARBA" id="ARBA00022840"/>
    </source>
</evidence>
<keyword evidence="6" id="KW-0067">ATP-binding</keyword>
<dbReference type="Pfam" id="PF00069">
    <property type="entry name" value="Pkinase"/>
    <property type="match status" value="1"/>
</dbReference>
<keyword evidence="2 11" id="KW-0723">Serine/threonine-protein kinase</keyword>
<keyword evidence="5 11" id="KW-0418">Kinase</keyword>
<keyword evidence="3" id="KW-0808">Transferase</keyword>
<dbReference type="CDD" id="cd14014">
    <property type="entry name" value="STKc_PknB_like"/>
    <property type="match status" value="1"/>
</dbReference>
<evidence type="ECO:0000256" key="2">
    <source>
        <dbReference type="ARBA" id="ARBA00022527"/>
    </source>
</evidence>
<dbReference type="OrthoDB" id="9762169at2"/>
<evidence type="ECO:0000313" key="12">
    <source>
        <dbReference type="Proteomes" id="UP000320244"/>
    </source>
</evidence>
<name>A0A563E8U4_9MICO</name>
<reference evidence="11 12" key="1">
    <citation type="submission" date="2019-05" db="EMBL/GenBank/DDBJ databases">
        <authorList>
            <person name="Lee S.D."/>
        </authorList>
    </citation>
    <scope>NUCLEOTIDE SEQUENCE [LARGE SCALE GENOMIC DNA]</scope>
    <source>
        <strain evidence="11 12">C5-26</strain>
    </source>
</reference>
<dbReference type="AlphaFoldDB" id="A0A563E8U4"/>
<comment type="catalytic activity">
    <reaction evidence="8">
        <text>L-seryl-[protein] + ATP = O-phospho-L-seryl-[protein] + ADP + H(+)</text>
        <dbReference type="Rhea" id="RHEA:17989"/>
        <dbReference type="Rhea" id="RHEA-COMP:9863"/>
        <dbReference type="Rhea" id="RHEA-COMP:11604"/>
        <dbReference type="ChEBI" id="CHEBI:15378"/>
        <dbReference type="ChEBI" id="CHEBI:29999"/>
        <dbReference type="ChEBI" id="CHEBI:30616"/>
        <dbReference type="ChEBI" id="CHEBI:83421"/>
        <dbReference type="ChEBI" id="CHEBI:456216"/>
        <dbReference type="EC" id="2.7.11.1"/>
    </reaction>
</comment>
<evidence type="ECO:0000256" key="5">
    <source>
        <dbReference type="ARBA" id="ARBA00022777"/>
    </source>
</evidence>
<dbReference type="Proteomes" id="UP000320244">
    <property type="component" value="Unassembled WGS sequence"/>
</dbReference>
<dbReference type="InterPro" id="IPR011009">
    <property type="entry name" value="Kinase-like_dom_sf"/>
</dbReference>
<dbReference type="Gene3D" id="3.30.200.20">
    <property type="entry name" value="Phosphorylase Kinase, domain 1"/>
    <property type="match status" value="1"/>
</dbReference>
<sequence length="267" mass="28427">MSAPGDRLSGRYVLTDRIAAGGMGEVWKATDAILGRTVAIKLLKEGLTDEIGFTDRFRGEARLSAALAHGNIAQVYDYGEDEGIAYLVMEYVPGMPLSKIIAERATLSAADTVGLVAQTATALTDVYSLTVVAYEMLTGSRPFYADAPVALALAHVNQPPPPLPRFVPPPVRTVVHAALEKDPSIRPDSAAEFARALRQAVADSERMGFSPYAQPPRPAPRSWSSWRSSSASCSRMAAATVRMAAAGIPPTPVPSPKPFHLSVLASR</sequence>
<comment type="catalytic activity">
    <reaction evidence="7">
        <text>L-threonyl-[protein] + ATP = O-phospho-L-threonyl-[protein] + ADP + H(+)</text>
        <dbReference type="Rhea" id="RHEA:46608"/>
        <dbReference type="Rhea" id="RHEA-COMP:11060"/>
        <dbReference type="Rhea" id="RHEA-COMP:11605"/>
        <dbReference type="ChEBI" id="CHEBI:15378"/>
        <dbReference type="ChEBI" id="CHEBI:30013"/>
        <dbReference type="ChEBI" id="CHEBI:30616"/>
        <dbReference type="ChEBI" id="CHEBI:61977"/>
        <dbReference type="ChEBI" id="CHEBI:456216"/>
        <dbReference type="EC" id="2.7.11.1"/>
    </reaction>
</comment>
<accession>A0A563E8U4</accession>
<dbReference type="FunFam" id="3.30.200.20:FF:000035">
    <property type="entry name" value="Serine/threonine protein kinase Stk1"/>
    <property type="match status" value="1"/>
</dbReference>
<dbReference type="RefSeq" id="WP_146315211.1">
    <property type="nucleotide sequence ID" value="NZ_VCQV01000003.1"/>
</dbReference>
<dbReference type="EMBL" id="VCQV01000003">
    <property type="protein sequence ID" value="TWP38234.1"/>
    <property type="molecule type" value="Genomic_DNA"/>
</dbReference>
<evidence type="ECO:0000259" key="10">
    <source>
        <dbReference type="PROSITE" id="PS50011"/>
    </source>
</evidence>
<keyword evidence="12" id="KW-1185">Reference proteome</keyword>
<protein>
    <recommendedName>
        <fullName evidence="1">non-specific serine/threonine protein kinase</fullName>
        <ecNumber evidence="1">2.7.11.1</ecNumber>
    </recommendedName>
</protein>
<reference evidence="11 12" key="2">
    <citation type="submission" date="2019-08" db="EMBL/GenBank/DDBJ databases">
        <title>Jejuicoccus antrihumi gen. nov., sp. nov., a new member of the family Dermacoccaceae isolated from a cave.</title>
        <authorList>
            <person name="Schumann P."/>
            <person name="Kim I.S."/>
        </authorList>
    </citation>
    <scope>NUCLEOTIDE SEQUENCE [LARGE SCALE GENOMIC DNA]</scope>
    <source>
        <strain evidence="11 12">C5-26</strain>
    </source>
</reference>
<feature type="region of interest" description="Disordered" evidence="9">
    <location>
        <begin position="208"/>
        <end position="227"/>
    </location>
</feature>
<evidence type="ECO:0000256" key="7">
    <source>
        <dbReference type="ARBA" id="ARBA00047899"/>
    </source>
</evidence>
<proteinExistence type="predicted"/>
<evidence type="ECO:0000313" key="11">
    <source>
        <dbReference type="EMBL" id="TWP38234.1"/>
    </source>
</evidence>
<dbReference type="EC" id="2.7.11.1" evidence="1"/>
<dbReference type="PANTHER" id="PTHR43289:SF6">
    <property type="entry name" value="SERINE_THREONINE-PROTEIN KINASE NEKL-3"/>
    <property type="match status" value="1"/>
</dbReference>
<evidence type="ECO:0000256" key="1">
    <source>
        <dbReference type="ARBA" id="ARBA00012513"/>
    </source>
</evidence>
<feature type="domain" description="Protein kinase" evidence="10">
    <location>
        <begin position="12"/>
        <end position="267"/>
    </location>
</feature>
<evidence type="ECO:0000256" key="9">
    <source>
        <dbReference type="SAM" id="MobiDB-lite"/>
    </source>
</evidence>
<evidence type="ECO:0000256" key="4">
    <source>
        <dbReference type="ARBA" id="ARBA00022741"/>
    </source>
</evidence>
<evidence type="ECO:0000256" key="8">
    <source>
        <dbReference type="ARBA" id="ARBA00048679"/>
    </source>
</evidence>
<dbReference type="PANTHER" id="PTHR43289">
    <property type="entry name" value="MITOGEN-ACTIVATED PROTEIN KINASE KINASE KINASE 20-RELATED"/>
    <property type="match status" value="1"/>
</dbReference>
<comment type="caution">
    <text evidence="11">The sequence shown here is derived from an EMBL/GenBank/DDBJ whole genome shotgun (WGS) entry which is preliminary data.</text>
</comment>
<organism evidence="11 12">
    <name type="scientific">Leekyejoonella antrihumi</name>
    <dbReference type="NCBI Taxonomy" id="1660198"/>
    <lineage>
        <taxon>Bacteria</taxon>
        <taxon>Bacillati</taxon>
        <taxon>Actinomycetota</taxon>
        <taxon>Actinomycetes</taxon>
        <taxon>Micrococcales</taxon>
        <taxon>Dermacoccaceae</taxon>
        <taxon>Leekyejoonella</taxon>
    </lineage>
</organism>